<evidence type="ECO:0000313" key="2">
    <source>
        <dbReference type="EMBL" id="KAF2458879.1"/>
    </source>
</evidence>
<protein>
    <submittedName>
        <fullName evidence="2">Uncharacterized protein</fullName>
    </submittedName>
</protein>
<evidence type="ECO:0000313" key="3">
    <source>
        <dbReference type="Proteomes" id="UP000799766"/>
    </source>
</evidence>
<dbReference type="AlphaFoldDB" id="A0A6A6P4R4"/>
<name>A0A6A6P4R4_9PEZI</name>
<proteinExistence type="predicted"/>
<organism evidence="2 3">
    <name type="scientific">Lineolata rhizophorae</name>
    <dbReference type="NCBI Taxonomy" id="578093"/>
    <lineage>
        <taxon>Eukaryota</taxon>
        <taxon>Fungi</taxon>
        <taxon>Dikarya</taxon>
        <taxon>Ascomycota</taxon>
        <taxon>Pezizomycotina</taxon>
        <taxon>Dothideomycetes</taxon>
        <taxon>Dothideomycetes incertae sedis</taxon>
        <taxon>Lineolatales</taxon>
        <taxon>Lineolataceae</taxon>
        <taxon>Lineolata</taxon>
    </lineage>
</organism>
<gene>
    <name evidence="2" type="ORF">BDY21DRAFT_339129</name>
</gene>
<keyword evidence="3" id="KW-1185">Reference proteome</keyword>
<reference evidence="2" key="1">
    <citation type="journal article" date="2020" name="Stud. Mycol.">
        <title>101 Dothideomycetes genomes: a test case for predicting lifestyles and emergence of pathogens.</title>
        <authorList>
            <person name="Haridas S."/>
            <person name="Albert R."/>
            <person name="Binder M."/>
            <person name="Bloem J."/>
            <person name="Labutti K."/>
            <person name="Salamov A."/>
            <person name="Andreopoulos B."/>
            <person name="Baker S."/>
            <person name="Barry K."/>
            <person name="Bills G."/>
            <person name="Bluhm B."/>
            <person name="Cannon C."/>
            <person name="Castanera R."/>
            <person name="Culley D."/>
            <person name="Daum C."/>
            <person name="Ezra D."/>
            <person name="Gonzalez J."/>
            <person name="Henrissat B."/>
            <person name="Kuo A."/>
            <person name="Liang C."/>
            <person name="Lipzen A."/>
            <person name="Lutzoni F."/>
            <person name="Magnuson J."/>
            <person name="Mondo S."/>
            <person name="Nolan M."/>
            <person name="Ohm R."/>
            <person name="Pangilinan J."/>
            <person name="Park H.-J."/>
            <person name="Ramirez L."/>
            <person name="Alfaro M."/>
            <person name="Sun H."/>
            <person name="Tritt A."/>
            <person name="Yoshinaga Y."/>
            <person name="Zwiers L.-H."/>
            <person name="Turgeon B."/>
            <person name="Goodwin S."/>
            <person name="Spatafora J."/>
            <person name="Crous P."/>
            <person name="Grigoriev I."/>
        </authorList>
    </citation>
    <scope>NUCLEOTIDE SEQUENCE</scope>
    <source>
        <strain evidence="2">ATCC 16933</strain>
    </source>
</reference>
<evidence type="ECO:0000256" key="1">
    <source>
        <dbReference type="SAM" id="MobiDB-lite"/>
    </source>
</evidence>
<sequence>MIRPVGKKVVRDSKHGHRRPPRSSKTSGWVATRAANASGAVAAEGRSGCRSTTKGQAGERVREQARRRRARPKQRPAGVERSRDTGLQGRRSWDEAPTKASGRTSEREGVNSAAPGVRPVGRRGPSGVGRFQPVAAAIAPARQKKKARWNWRQPRVAPGLCACQTTPRRVGRV</sequence>
<dbReference type="Proteomes" id="UP000799766">
    <property type="component" value="Unassembled WGS sequence"/>
</dbReference>
<feature type="region of interest" description="Disordered" evidence="1">
    <location>
        <begin position="1"/>
        <end position="132"/>
    </location>
</feature>
<accession>A0A6A6P4R4</accession>
<feature type="compositionally biased region" description="Low complexity" evidence="1">
    <location>
        <begin position="115"/>
        <end position="130"/>
    </location>
</feature>
<feature type="compositionally biased region" description="Basic residues" evidence="1">
    <location>
        <begin position="1"/>
        <end position="22"/>
    </location>
</feature>
<feature type="compositionally biased region" description="Basic residues" evidence="1">
    <location>
        <begin position="65"/>
        <end position="74"/>
    </location>
</feature>
<feature type="compositionally biased region" description="Low complexity" evidence="1">
    <location>
        <begin position="31"/>
        <end position="43"/>
    </location>
</feature>
<dbReference type="EMBL" id="MU001676">
    <property type="protein sequence ID" value="KAF2458879.1"/>
    <property type="molecule type" value="Genomic_DNA"/>
</dbReference>